<dbReference type="EMBL" id="JBIASD010000004">
    <property type="protein sequence ID" value="MFF3665600.1"/>
    <property type="molecule type" value="Genomic_DNA"/>
</dbReference>
<feature type="region of interest" description="Disordered" evidence="1">
    <location>
        <begin position="80"/>
        <end position="100"/>
    </location>
</feature>
<organism evidence="2 3">
    <name type="scientific">Microtetraspora malaysiensis</name>
    <dbReference type="NCBI Taxonomy" id="161358"/>
    <lineage>
        <taxon>Bacteria</taxon>
        <taxon>Bacillati</taxon>
        <taxon>Actinomycetota</taxon>
        <taxon>Actinomycetes</taxon>
        <taxon>Streptosporangiales</taxon>
        <taxon>Streptosporangiaceae</taxon>
        <taxon>Microtetraspora</taxon>
    </lineage>
</organism>
<dbReference type="Proteomes" id="UP001602013">
    <property type="component" value="Unassembled WGS sequence"/>
</dbReference>
<gene>
    <name evidence="2" type="ORF">ACFYXI_08390</name>
</gene>
<feature type="compositionally biased region" description="Low complexity" evidence="1">
    <location>
        <begin position="80"/>
        <end position="91"/>
    </location>
</feature>
<evidence type="ECO:0000313" key="2">
    <source>
        <dbReference type="EMBL" id="MFF3665600.1"/>
    </source>
</evidence>
<evidence type="ECO:0000256" key="1">
    <source>
        <dbReference type="SAM" id="MobiDB-lite"/>
    </source>
</evidence>
<reference evidence="2 3" key="1">
    <citation type="submission" date="2024-10" db="EMBL/GenBank/DDBJ databases">
        <title>The Natural Products Discovery Center: Release of the First 8490 Sequenced Strains for Exploring Actinobacteria Biosynthetic Diversity.</title>
        <authorList>
            <person name="Kalkreuter E."/>
            <person name="Kautsar S.A."/>
            <person name="Yang D."/>
            <person name="Bader C.D."/>
            <person name="Teijaro C.N."/>
            <person name="Fluegel L."/>
            <person name="Davis C.M."/>
            <person name="Simpson J.R."/>
            <person name="Lauterbach L."/>
            <person name="Steele A.D."/>
            <person name="Gui C."/>
            <person name="Meng S."/>
            <person name="Li G."/>
            <person name="Viehrig K."/>
            <person name="Ye F."/>
            <person name="Su P."/>
            <person name="Kiefer A.F."/>
            <person name="Nichols A."/>
            <person name="Cepeda A.J."/>
            <person name="Yan W."/>
            <person name="Fan B."/>
            <person name="Jiang Y."/>
            <person name="Adhikari A."/>
            <person name="Zheng C.-J."/>
            <person name="Schuster L."/>
            <person name="Cowan T.M."/>
            <person name="Smanski M.J."/>
            <person name="Chevrette M.G."/>
            <person name="De Carvalho L.P.S."/>
            <person name="Shen B."/>
        </authorList>
    </citation>
    <scope>NUCLEOTIDE SEQUENCE [LARGE SCALE GENOMIC DNA]</scope>
    <source>
        <strain evidence="2 3">NPDC002173</strain>
    </source>
</reference>
<accession>A0ABW6SKW0</accession>
<sequence length="100" mass="10635">MREHICLIARTVPAECGGVRRVRRPLLSELAVADELADGRLLAASPEGVDLQRGLRAVWIEGGRLDGPARSLLTLATRSISASRSAAPRSGGRPKGERSP</sequence>
<proteinExistence type="predicted"/>
<name>A0ABW6SKW0_9ACTN</name>
<keyword evidence="3" id="KW-1185">Reference proteome</keyword>
<dbReference type="RefSeq" id="WP_387409655.1">
    <property type="nucleotide sequence ID" value="NZ_JBIASD010000004.1"/>
</dbReference>
<protein>
    <submittedName>
        <fullName evidence="2">Uncharacterized protein</fullName>
    </submittedName>
</protein>
<comment type="caution">
    <text evidence="2">The sequence shown here is derived from an EMBL/GenBank/DDBJ whole genome shotgun (WGS) entry which is preliminary data.</text>
</comment>
<evidence type="ECO:0000313" key="3">
    <source>
        <dbReference type="Proteomes" id="UP001602013"/>
    </source>
</evidence>